<dbReference type="InterPro" id="IPR051553">
    <property type="entry name" value="Ran_GTPase-activating"/>
</dbReference>
<dbReference type="SUPFAM" id="SSF50985">
    <property type="entry name" value="RCC1/BLIP-II"/>
    <property type="match status" value="1"/>
</dbReference>
<dbReference type="SUPFAM" id="SSF81383">
    <property type="entry name" value="F-box domain"/>
    <property type="match status" value="1"/>
</dbReference>
<dbReference type="GO" id="GO:0005737">
    <property type="term" value="C:cytoplasm"/>
    <property type="evidence" value="ECO:0007669"/>
    <property type="project" value="TreeGrafter"/>
</dbReference>
<dbReference type="EMBL" id="CAFZ01000112">
    <property type="protein sequence ID" value="CCA71257.1"/>
    <property type="molecule type" value="Genomic_DNA"/>
</dbReference>
<dbReference type="OrthoDB" id="61110at2759"/>
<dbReference type="Proteomes" id="UP000007148">
    <property type="component" value="Unassembled WGS sequence"/>
</dbReference>
<sequence length="609" mass="67139">MSKLDQLPQELLLDDLLPLISVKDSLSLFQTNRFFAKLGDDEVFWKRRLREDFNYSNASNARSSGFKFLYSRLSAHSKLFVWGGTGEGRMGRKIPTTRSASTRGKQLWPLELKLPGTRVVELAAGGWSFTALDSKGRIHVWGQLDGAWGLQRDGFTFSSKQASTPAILNLPKPIQTLSCGRNFMTALDHDGDVWCFNSWGIPFQYQPNAFDHSIPDRKIIQVECGWSFVSALTESGTAYVWNVTYGEIKRRYEQMEEALANSPPPDGQPDYRSAPLVDGVIQCQVQRLQGCEPLVLPDLPELPVLDPAITQPKLIKLGAGDHFVVGLTDAGHVLKLNIGDINEPDAISTLTDSFKKGLRAWEFLPNFCQTSSVKALDEFKSQETIRVPDRLKITHISAHFLTFVAYSTGPDSIVLMGPNDATPETKPSVISTLQNKGVISIVIGDYHFGALLENGKLLSWGASTATGLGDPYEIEPGKPGGFATSQHRDRSLEVYQNLPNIEVPTEVTFSHGLKKKRERFVFAAAAAGWHMGALVVDLDQSDEEEEEPTVDSPPTDDENSASSLGAAHGHIFPPYIIRGSFPIRFGQPFAAARGRGRGYQPPVQPNPDT</sequence>
<accession>G4TIW8</accession>
<dbReference type="AlphaFoldDB" id="G4TIW8"/>
<evidence type="ECO:0000256" key="2">
    <source>
        <dbReference type="SAM" id="MobiDB-lite"/>
    </source>
</evidence>
<organism evidence="3 4">
    <name type="scientific">Serendipita indica (strain DSM 11827)</name>
    <name type="common">Root endophyte fungus</name>
    <name type="synonym">Piriformospora indica</name>
    <dbReference type="NCBI Taxonomy" id="1109443"/>
    <lineage>
        <taxon>Eukaryota</taxon>
        <taxon>Fungi</taxon>
        <taxon>Dikarya</taxon>
        <taxon>Basidiomycota</taxon>
        <taxon>Agaricomycotina</taxon>
        <taxon>Agaricomycetes</taxon>
        <taxon>Sebacinales</taxon>
        <taxon>Serendipitaceae</taxon>
        <taxon>Serendipita</taxon>
    </lineage>
</organism>
<dbReference type="STRING" id="1109443.G4TIW8"/>
<dbReference type="PANTHER" id="PTHR45982">
    <property type="entry name" value="REGULATOR OF CHROMOSOME CONDENSATION"/>
    <property type="match status" value="1"/>
</dbReference>
<dbReference type="HOGENOM" id="CLU_017519_1_0_1"/>
<dbReference type="InterPro" id="IPR009091">
    <property type="entry name" value="RCC1/BLIP-II"/>
</dbReference>
<reference evidence="3 4" key="1">
    <citation type="journal article" date="2011" name="PLoS Pathog.">
        <title>Endophytic Life Strategies Decoded by Genome and Transcriptome Analyses of the Mutualistic Root Symbiont Piriformospora indica.</title>
        <authorList>
            <person name="Zuccaro A."/>
            <person name="Lahrmann U."/>
            <person name="Guldener U."/>
            <person name="Langen G."/>
            <person name="Pfiffi S."/>
            <person name="Biedenkopf D."/>
            <person name="Wong P."/>
            <person name="Samans B."/>
            <person name="Grimm C."/>
            <person name="Basiewicz M."/>
            <person name="Murat C."/>
            <person name="Martin F."/>
            <person name="Kogel K.H."/>
        </authorList>
    </citation>
    <scope>NUCLEOTIDE SEQUENCE [LARGE SCALE GENOMIC DNA]</scope>
    <source>
        <strain evidence="3 4">DSM 11827</strain>
    </source>
</reference>
<dbReference type="OMA" id="FPYLDAK"/>
<feature type="compositionally biased region" description="Acidic residues" evidence="2">
    <location>
        <begin position="540"/>
        <end position="559"/>
    </location>
</feature>
<dbReference type="eggNOG" id="ENOG502QUVE">
    <property type="taxonomic scope" value="Eukaryota"/>
</dbReference>
<feature type="region of interest" description="Disordered" evidence="2">
    <location>
        <begin position="540"/>
        <end position="565"/>
    </location>
</feature>
<dbReference type="InterPro" id="IPR036047">
    <property type="entry name" value="F-box-like_dom_sf"/>
</dbReference>
<dbReference type="InParanoid" id="G4TIW8"/>
<feature type="repeat" description="RCC1" evidence="1">
    <location>
        <begin position="77"/>
        <end position="135"/>
    </location>
</feature>
<dbReference type="PANTHER" id="PTHR45982:SF3">
    <property type="entry name" value="F-BOX PROTEIN POF9"/>
    <property type="match status" value="1"/>
</dbReference>
<dbReference type="PROSITE" id="PS50012">
    <property type="entry name" value="RCC1_3"/>
    <property type="match status" value="1"/>
</dbReference>
<evidence type="ECO:0000313" key="3">
    <source>
        <dbReference type="EMBL" id="CCA71257.1"/>
    </source>
</evidence>
<dbReference type="GO" id="GO:0005085">
    <property type="term" value="F:guanyl-nucleotide exchange factor activity"/>
    <property type="evidence" value="ECO:0007669"/>
    <property type="project" value="TreeGrafter"/>
</dbReference>
<dbReference type="InterPro" id="IPR000408">
    <property type="entry name" value="Reg_chr_condens"/>
</dbReference>
<name>G4TIW8_SERID</name>
<gene>
    <name evidence="3" type="ORF">PIIN_05196</name>
</gene>
<proteinExistence type="predicted"/>
<keyword evidence="4" id="KW-1185">Reference proteome</keyword>
<evidence type="ECO:0008006" key="5">
    <source>
        <dbReference type="Google" id="ProtNLM"/>
    </source>
</evidence>
<comment type="caution">
    <text evidence="3">The sequence shown here is derived from an EMBL/GenBank/DDBJ whole genome shotgun (WGS) entry which is preliminary data.</text>
</comment>
<dbReference type="Gene3D" id="2.130.10.30">
    <property type="entry name" value="Regulator of chromosome condensation 1/beta-lactamase-inhibitor protein II"/>
    <property type="match status" value="2"/>
</dbReference>
<protein>
    <recommendedName>
        <fullName evidence="5">RCC1/BLIP-II protein</fullName>
    </recommendedName>
</protein>
<evidence type="ECO:0000313" key="4">
    <source>
        <dbReference type="Proteomes" id="UP000007148"/>
    </source>
</evidence>
<evidence type="ECO:0000256" key="1">
    <source>
        <dbReference type="PROSITE-ProRule" id="PRU00235"/>
    </source>
</evidence>